<evidence type="ECO:0000256" key="2">
    <source>
        <dbReference type="ARBA" id="ARBA00010792"/>
    </source>
</evidence>
<keyword evidence="5 7" id="KW-1133">Transmembrane helix</keyword>
<keyword evidence="6 7" id="KW-0472">Membrane</keyword>
<dbReference type="InterPro" id="IPR051311">
    <property type="entry name" value="DedA_domain"/>
</dbReference>
<proteinExistence type="inferred from homology"/>
<dbReference type="InterPro" id="IPR032816">
    <property type="entry name" value="VTT_dom"/>
</dbReference>
<protein>
    <submittedName>
        <fullName evidence="9">DedA family protein</fullName>
    </submittedName>
</protein>
<evidence type="ECO:0000256" key="6">
    <source>
        <dbReference type="ARBA" id="ARBA00023136"/>
    </source>
</evidence>
<keyword evidence="3" id="KW-1003">Cell membrane</keyword>
<dbReference type="EMBL" id="BIFS01000001">
    <property type="protein sequence ID" value="GCE21012.1"/>
    <property type="molecule type" value="Genomic_DNA"/>
</dbReference>
<evidence type="ECO:0000259" key="8">
    <source>
        <dbReference type="Pfam" id="PF09335"/>
    </source>
</evidence>
<evidence type="ECO:0000256" key="7">
    <source>
        <dbReference type="SAM" id="Phobius"/>
    </source>
</evidence>
<evidence type="ECO:0000313" key="10">
    <source>
        <dbReference type="Proteomes" id="UP000287188"/>
    </source>
</evidence>
<keyword evidence="4 7" id="KW-0812">Transmembrane</keyword>
<comment type="similarity">
    <text evidence="2">Belongs to the DedA family.</text>
</comment>
<evidence type="ECO:0000256" key="3">
    <source>
        <dbReference type="ARBA" id="ARBA00022475"/>
    </source>
</evidence>
<dbReference type="PANTHER" id="PTHR42709:SF6">
    <property type="entry name" value="UNDECAPRENYL PHOSPHATE TRANSPORTER A"/>
    <property type="match status" value="1"/>
</dbReference>
<keyword evidence="10" id="KW-1185">Reference proteome</keyword>
<dbReference type="RefSeq" id="WP_126552585.1">
    <property type="nucleotide sequence ID" value="NZ_BIFS01000001.1"/>
</dbReference>
<feature type="transmembrane region" description="Helical" evidence="7">
    <location>
        <begin position="161"/>
        <end position="180"/>
    </location>
</feature>
<evidence type="ECO:0000256" key="5">
    <source>
        <dbReference type="ARBA" id="ARBA00022989"/>
    </source>
</evidence>
<dbReference type="AlphaFoldDB" id="A0A402API7"/>
<organism evidence="9 10">
    <name type="scientific">Dictyobacter kobayashii</name>
    <dbReference type="NCBI Taxonomy" id="2014872"/>
    <lineage>
        <taxon>Bacteria</taxon>
        <taxon>Bacillati</taxon>
        <taxon>Chloroflexota</taxon>
        <taxon>Ktedonobacteria</taxon>
        <taxon>Ktedonobacterales</taxon>
        <taxon>Dictyobacteraceae</taxon>
        <taxon>Dictyobacter</taxon>
    </lineage>
</organism>
<feature type="transmembrane region" description="Helical" evidence="7">
    <location>
        <begin position="200"/>
        <end position="220"/>
    </location>
</feature>
<feature type="transmembrane region" description="Helical" evidence="7">
    <location>
        <begin position="37"/>
        <end position="56"/>
    </location>
</feature>
<evidence type="ECO:0000256" key="1">
    <source>
        <dbReference type="ARBA" id="ARBA00004651"/>
    </source>
</evidence>
<dbReference type="Pfam" id="PF09335">
    <property type="entry name" value="VTT_dom"/>
    <property type="match status" value="1"/>
</dbReference>
<comment type="subcellular location">
    <subcellularLocation>
        <location evidence="1">Cell membrane</location>
        <topology evidence="1">Multi-pass membrane protein</topology>
    </subcellularLocation>
</comment>
<feature type="transmembrane region" description="Helical" evidence="7">
    <location>
        <begin position="135"/>
        <end position="154"/>
    </location>
</feature>
<sequence length="233" mass="25887">MRKLPILILHYLSIKPTMALASFNILQLLQNLLHNLGYPAVVLFVMIESSGIPFPGETMLLLASFYAAVYHDLSLPIVIACAAAGAIIGDNIGYGVGRTGGKAFIERYGRYFFLKPERLQRSEEFFARHGDKTVFFGRFVAILRAFAAFLAGVNKMAWPTFLVYNAAGGILWAIAYGLIGYYAGRIFHDNFGQVEHLAGYISWILAVIIILGAITAFIIYKKRKDNEHQATSK</sequence>
<name>A0A402API7_9CHLR</name>
<dbReference type="Proteomes" id="UP000287188">
    <property type="component" value="Unassembled WGS sequence"/>
</dbReference>
<gene>
    <name evidence="9" type="ORF">KDK_48120</name>
</gene>
<accession>A0A402API7</accession>
<evidence type="ECO:0000313" key="9">
    <source>
        <dbReference type="EMBL" id="GCE21012.1"/>
    </source>
</evidence>
<evidence type="ECO:0000256" key="4">
    <source>
        <dbReference type="ARBA" id="ARBA00022692"/>
    </source>
</evidence>
<dbReference type="GO" id="GO:0005886">
    <property type="term" value="C:plasma membrane"/>
    <property type="evidence" value="ECO:0007669"/>
    <property type="project" value="UniProtKB-SubCell"/>
</dbReference>
<reference evidence="10" key="1">
    <citation type="submission" date="2018-12" db="EMBL/GenBank/DDBJ databases">
        <title>Tengunoibacter tsumagoiensis gen. nov., sp. nov., Dictyobacter kobayashii sp. nov., D. alpinus sp. nov., and D. joshuensis sp. nov. and description of Dictyobacteraceae fam. nov. within the order Ktedonobacterales isolated from Tengu-no-mugimeshi.</title>
        <authorList>
            <person name="Wang C.M."/>
            <person name="Zheng Y."/>
            <person name="Sakai Y."/>
            <person name="Toyoda A."/>
            <person name="Minakuchi Y."/>
            <person name="Abe K."/>
            <person name="Yokota A."/>
            <person name="Yabe S."/>
        </authorList>
    </citation>
    <scope>NUCLEOTIDE SEQUENCE [LARGE SCALE GENOMIC DNA]</scope>
    <source>
        <strain evidence="10">Uno11</strain>
    </source>
</reference>
<dbReference type="OrthoDB" id="9813426at2"/>
<dbReference type="PANTHER" id="PTHR42709">
    <property type="entry name" value="ALKALINE PHOSPHATASE LIKE PROTEIN"/>
    <property type="match status" value="1"/>
</dbReference>
<feature type="domain" description="VTT" evidence="8">
    <location>
        <begin position="54"/>
        <end position="181"/>
    </location>
</feature>
<comment type="caution">
    <text evidence="9">The sequence shown here is derived from an EMBL/GenBank/DDBJ whole genome shotgun (WGS) entry which is preliminary data.</text>
</comment>
<feature type="transmembrane region" description="Helical" evidence="7">
    <location>
        <begin position="68"/>
        <end position="88"/>
    </location>
</feature>